<accession>R4K387</accession>
<reference evidence="9 10" key="1">
    <citation type="submission" date="2012-01" db="EMBL/GenBank/DDBJ databases">
        <title>Complete sequence of chromosome of Clostridium pasteurianum BC1.</title>
        <authorList>
            <consortium name="US DOE Joint Genome Institute"/>
            <person name="Lucas S."/>
            <person name="Han J."/>
            <person name="Lapidus A."/>
            <person name="Cheng J.-F."/>
            <person name="Goodwin L."/>
            <person name="Pitluck S."/>
            <person name="Peters L."/>
            <person name="Mikhailova N."/>
            <person name="Teshima H."/>
            <person name="Detter J.C."/>
            <person name="Han C."/>
            <person name="Tapia R."/>
            <person name="Land M."/>
            <person name="Hauser L."/>
            <person name="Kyrpides N."/>
            <person name="Ivanova N."/>
            <person name="Pagani I."/>
            <person name="Dunn J."/>
            <person name="Taghavi S."/>
            <person name="Francis A."/>
            <person name="van der Lelie D."/>
            <person name="Woyke T."/>
        </authorList>
    </citation>
    <scope>NUCLEOTIDE SEQUENCE [LARGE SCALE GENOMIC DNA]</scope>
    <source>
        <strain evidence="9 10">BC1</strain>
    </source>
</reference>
<evidence type="ECO:0000313" key="10">
    <source>
        <dbReference type="Proteomes" id="UP000013523"/>
    </source>
</evidence>
<evidence type="ECO:0000256" key="6">
    <source>
        <dbReference type="SAM" id="Coils"/>
    </source>
</evidence>
<keyword evidence="7" id="KW-0812">Transmembrane</keyword>
<dbReference type="PATRIC" id="fig|86416.3.peg.2130"/>
<evidence type="ECO:0000259" key="8">
    <source>
        <dbReference type="Pfam" id="PF04085"/>
    </source>
</evidence>
<dbReference type="OrthoDB" id="9792313at2"/>
<evidence type="ECO:0000256" key="3">
    <source>
        <dbReference type="ARBA" id="ARBA00022960"/>
    </source>
</evidence>
<evidence type="ECO:0000256" key="5">
    <source>
        <dbReference type="PIRNR" id="PIRNR038471"/>
    </source>
</evidence>
<dbReference type="InterPro" id="IPR042175">
    <property type="entry name" value="Cell/Rod_MreC_2"/>
</dbReference>
<dbReference type="Proteomes" id="UP000013523">
    <property type="component" value="Chromosome"/>
</dbReference>
<evidence type="ECO:0000313" key="9">
    <source>
        <dbReference type="EMBL" id="AGK97033.1"/>
    </source>
</evidence>
<organism evidence="9 10">
    <name type="scientific">Clostridium pasteurianum BC1</name>
    <dbReference type="NCBI Taxonomy" id="86416"/>
    <lineage>
        <taxon>Bacteria</taxon>
        <taxon>Bacillati</taxon>
        <taxon>Bacillota</taxon>
        <taxon>Clostridia</taxon>
        <taxon>Eubacteriales</taxon>
        <taxon>Clostridiaceae</taxon>
        <taxon>Clostridium</taxon>
    </lineage>
</organism>
<dbReference type="Gene3D" id="2.40.10.350">
    <property type="entry name" value="Rod shape-determining protein MreC, domain 2"/>
    <property type="match status" value="1"/>
</dbReference>
<dbReference type="STRING" id="86416.Clopa_2155"/>
<feature type="domain" description="Rod shape-determining protein MreC beta-barrel core" evidence="8">
    <location>
        <begin position="122"/>
        <end position="271"/>
    </location>
</feature>
<keyword evidence="7" id="KW-0472">Membrane</keyword>
<dbReference type="EMBL" id="CP003261">
    <property type="protein sequence ID" value="AGK97033.1"/>
    <property type="molecule type" value="Genomic_DNA"/>
</dbReference>
<dbReference type="HOGENOM" id="CLU_042663_1_2_9"/>
<gene>
    <name evidence="9" type="ORF">Clopa_2155</name>
</gene>
<dbReference type="GO" id="GO:0008360">
    <property type="term" value="P:regulation of cell shape"/>
    <property type="evidence" value="ECO:0007669"/>
    <property type="project" value="UniProtKB-KW"/>
</dbReference>
<proteinExistence type="inferred from homology"/>
<feature type="transmembrane region" description="Helical" evidence="7">
    <location>
        <begin position="7"/>
        <end position="27"/>
    </location>
</feature>
<dbReference type="InterPro" id="IPR055342">
    <property type="entry name" value="MreC_beta-barrel_core"/>
</dbReference>
<evidence type="ECO:0000256" key="4">
    <source>
        <dbReference type="ARBA" id="ARBA00032089"/>
    </source>
</evidence>
<protein>
    <recommendedName>
        <fullName evidence="2 5">Cell shape-determining protein MreC</fullName>
    </recommendedName>
    <alternativeName>
        <fullName evidence="4 5">Cell shape protein MreC</fullName>
    </alternativeName>
</protein>
<dbReference type="AlphaFoldDB" id="R4K387"/>
<name>R4K387_CLOPA</name>
<dbReference type="GO" id="GO:0005886">
    <property type="term" value="C:plasma membrane"/>
    <property type="evidence" value="ECO:0007669"/>
    <property type="project" value="TreeGrafter"/>
</dbReference>
<dbReference type="Gene3D" id="2.40.10.340">
    <property type="entry name" value="Rod shape-determining protein MreC, domain 1"/>
    <property type="match status" value="1"/>
</dbReference>
<evidence type="ECO:0000256" key="7">
    <source>
        <dbReference type="SAM" id="Phobius"/>
    </source>
</evidence>
<dbReference type="PANTHER" id="PTHR34138">
    <property type="entry name" value="CELL SHAPE-DETERMINING PROTEIN MREC"/>
    <property type="match status" value="1"/>
</dbReference>
<dbReference type="PANTHER" id="PTHR34138:SF1">
    <property type="entry name" value="CELL SHAPE-DETERMINING PROTEIN MREC"/>
    <property type="match status" value="1"/>
</dbReference>
<keyword evidence="3 5" id="KW-0133">Cell shape</keyword>
<comment type="function">
    <text evidence="5">Involved in formation and maintenance of cell shape.</text>
</comment>
<dbReference type="NCBIfam" id="TIGR00219">
    <property type="entry name" value="mreC"/>
    <property type="match status" value="1"/>
</dbReference>
<keyword evidence="7" id="KW-1133">Transmembrane helix</keyword>
<dbReference type="eggNOG" id="COG1792">
    <property type="taxonomic scope" value="Bacteria"/>
</dbReference>
<evidence type="ECO:0000256" key="1">
    <source>
        <dbReference type="ARBA" id="ARBA00009369"/>
    </source>
</evidence>
<dbReference type="InterPro" id="IPR007221">
    <property type="entry name" value="MreC"/>
</dbReference>
<feature type="coiled-coil region" evidence="6">
    <location>
        <begin position="67"/>
        <end position="111"/>
    </location>
</feature>
<sequence length="281" mass="30728">MKFVKNRLAVTIIVLSVSFLVLIGFSVKRQNASLVENGVGVTLNSVQGVIYKGMSNVKDWLGFITHFSQIKQENEQLKKQNTDMQKKVSAYDSLQAENQRLSSDLNFIHQNQGYNYITCNVTSNGANGLLDIYIIDKGKNDGVKNGLVVATPDGIVGKVISTGDNWSQVGALNNPNVQIAGKIQSTGVMDGIVDGYIDASKNKLAKLDNMNQDTDVKVGDTIVTSGVGNFYPKDMPIGKVTSVAVDNTKIIKYAILKPFVDFNKLQEVFIVVPKNTSQIQY</sequence>
<evidence type="ECO:0000256" key="2">
    <source>
        <dbReference type="ARBA" id="ARBA00013855"/>
    </source>
</evidence>
<comment type="similarity">
    <text evidence="1 5">Belongs to the MreC family.</text>
</comment>
<dbReference type="InterPro" id="IPR042177">
    <property type="entry name" value="Cell/Rod_1"/>
</dbReference>
<keyword evidence="6" id="KW-0175">Coiled coil</keyword>
<dbReference type="RefSeq" id="WP_015615340.1">
    <property type="nucleotide sequence ID" value="NC_021182.1"/>
</dbReference>
<keyword evidence="10" id="KW-1185">Reference proteome</keyword>
<dbReference type="PIRSF" id="PIRSF038471">
    <property type="entry name" value="MreC"/>
    <property type="match status" value="1"/>
</dbReference>
<dbReference type="KEGG" id="cpas:Clopa_2155"/>
<dbReference type="Pfam" id="PF04085">
    <property type="entry name" value="MreC"/>
    <property type="match status" value="1"/>
</dbReference>